<dbReference type="EMBL" id="LSTO01000001">
    <property type="protein sequence ID" value="OWW20084.1"/>
    <property type="molecule type" value="Genomic_DNA"/>
</dbReference>
<dbReference type="PANTHER" id="PTHR24422">
    <property type="entry name" value="CHEMOTAXIS PROTEIN METHYLTRANSFERASE"/>
    <property type="match status" value="1"/>
</dbReference>
<feature type="coiled-coil region" evidence="1">
    <location>
        <begin position="489"/>
        <end position="576"/>
    </location>
</feature>
<dbReference type="Pfam" id="PF13596">
    <property type="entry name" value="PAS_10"/>
    <property type="match status" value="1"/>
</dbReference>
<dbReference type="PROSITE" id="PS50123">
    <property type="entry name" value="CHER"/>
    <property type="match status" value="1"/>
</dbReference>
<feature type="domain" description="PAC" evidence="2">
    <location>
        <begin position="639"/>
        <end position="689"/>
    </location>
</feature>
<evidence type="ECO:0000313" key="4">
    <source>
        <dbReference type="EMBL" id="OWW20084.1"/>
    </source>
</evidence>
<evidence type="ECO:0000259" key="3">
    <source>
        <dbReference type="PROSITE" id="PS50123"/>
    </source>
</evidence>
<dbReference type="Pfam" id="PF01739">
    <property type="entry name" value="CheR"/>
    <property type="match status" value="1"/>
</dbReference>
<accession>A0A254TBR8</accession>
<dbReference type="Pfam" id="PF13188">
    <property type="entry name" value="PAS_8"/>
    <property type="match status" value="2"/>
</dbReference>
<dbReference type="SUPFAM" id="SSF47757">
    <property type="entry name" value="Chemotaxis receptor methyltransferase CheR, N-terminal domain"/>
    <property type="match status" value="1"/>
</dbReference>
<dbReference type="OrthoDB" id="8552871at2"/>
<dbReference type="PROSITE" id="PS50113">
    <property type="entry name" value="PAC"/>
    <property type="match status" value="2"/>
</dbReference>
<dbReference type="SMART" id="SM00138">
    <property type="entry name" value="MeTrc"/>
    <property type="match status" value="1"/>
</dbReference>
<dbReference type="InterPro" id="IPR003018">
    <property type="entry name" value="GAF"/>
</dbReference>
<comment type="caution">
    <text evidence="4">The sequence shown here is derived from an EMBL/GenBank/DDBJ whole genome shotgun (WGS) entry which is preliminary data.</text>
</comment>
<keyword evidence="5" id="KW-1185">Reference proteome</keyword>
<dbReference type="Proteomes" id="UP000197535">
    <property type="component" value="Unassembled WGS sequence"/>
</dbReference>
<dbReference type="SUPFAM" id="SSF53335">
    <property type="entry name" value="S-adenosyl-L-methionine-dependent methyltransferases"/>
    <property type="match status" value="1"/>
</dbReference>
<dbReference type="Gene3D" id="3.40.50.150">
    <property type="entry name" value="Vaccinia Virus protein VP39"/>
    <property type="match status" value="1"/>
</dbReference>
<dbReference type="Pfam" id="PF01590">
    <property type="entry name" value="GAF"/>
    <property type="match status" value="1"/>
</dbReference>
<dbReference type="InterPro" id="IPR000780">
    <property type="entry name" value="CheR_MeTrfase"/>
</dbReference>
<dbReference type="InterPro" id="IPR035965">
    <property type="entry name" value="PAS-like_dom_sf"/>
</dbReference>
<evidence type="ECO:0000256" key="1">
    <source>
        <dbReference type="SAM" id="Coils"/>
    </source>
</evidence>
<dbReference type="InterPro" id="IPR050903">
    <property type="entry name" value="Bact_Chemotaxis_MeTrfase"/>
</dbReference>
<dbReference type="GO" id="GO:0008757">
    <property type="term" value="F:S-adenosylmethionine-dependent methyltransferase activity"/>
    <property type="evidence" value="ECO:0007669"/>
    <property type="project" value="InterPro"/>
</dbReference>
<protein>
    <recommendedName>
        <fullName evidence="6">PAS domain S-box protein</fullName>
    </recommendedName>
</protein>
<dbReference type="PANTHER" id="PTHR24422:SF27">
    <property type="entry name" value="PROTEIN-GLUTAMATE O-METHYLTRANSFERASE"/>
    <property type="match status" value="1"/>
</dbReference>
<proteinExistence type="predicted"/>
<dbReference type="InterPro" id="IPR029016">
    <property type="entry name" value="GAF-like_dom_sf"/>
</dbReference>
<evidence type="ECO:0000313" key="5">
    <source>
        <dbReference type="Proteomes" id="UP000197535"/>
    </source>
</evidence>
<organism evidence="4 5">
    <name type="scientific">Noviherbaspirillum denitrificans</name>
    <dbReference type="NCBI Taxonomy" id="1968433"/>
    <lineage>
        <taxon>Bacteria</taxon>
        <taxon>Pseudomonadati</taxon>
        <taxon>Pseudomonadota</taxon>
        <taxon>Betaproteobacteria</taxon>
        <taxon>Burkholderiales</taxon>
        <taxon>Oxalobacteraceae</taxon>
        <taxon>Noviherbaspirillum</taxon>
    </lineage>
</organism>
<dbReference type="SMART" id="SM00065">
    <property type="entry name" value="GAF"/>
    <property type="match status" value="1"/>
</dbReference>
<dbReference type="InterPro" id="IPR000700">
    <property type="entry name" value="PAS-assoc_C"/>
</dbReference>
<evidence type="ECO:0000259" key="2">
    <source>
        <dbReference type="PROSITE" id="PS50113"/>
    </source>
</evidence>
<dbReference type="Gene3D" id="3.30.450.20">
    <property type="entry name" value="PAS domain"/>
    <property type="match status" value="5"/>
</dbReference>
<dbReference type="PRINTS" id="PR00996">
    <property type="entry name" value="CHERMTFRASE"/>
</dbReference>
<dbReference type="CDD" id="cd00130">
    <property type="entry name" value="PAS"/>
    <property type="match status" value="3"/>
</dbReference>
<dbReference type="InterPro" id="IPR013656">
    <property type="entry name" value="PAS_4"/>
</dbReference>
<feature type="domain" description="CheR-type methyltransferase" evidence="3">
    <location>
        <begin position="56"/>
        <end position="298"/>
    </location>
</feature>
<feature type="domain" description="PAC" evidence="2">
    <location>
        <begin position="769"/>
        <end position="821"/>
    </location>
</feature>
<dbReference type="InterPro" id="IPR022641">
    <property type="entry name" value="CheR_N"/>
</dbReference>
<dbReference type="NCBIfam" id="TIGR00229">
    <property type="entry name" value="sensory_box"/>
    <property type="match status" value="3"/>
</dbReference>
<dbReference type="Pfam" id="PF08448">
    <property type="entry name" value="PAS_4"/>
    <property type="match status" value="1"/>
</dbReference>
<dbReference type="Pfam" id="PF03705">
    <property type="entry name" value="CheR_N"/>
    <property type="match status" value="1"/>
</dbReference>
<dbReference type="InterPro" id="IPR000014">
    <property type="entry name" value="PAS"/>
</dbReference>
<gene>
    <name evidence="4" type="ORF">AYR66_11860</name>
</gene>
<dbReference type="SUPFAM" id="SSF55785">
    <property type="entry name" value="PYP-like sensor domain (PAS domain)"/>
    <property type="match status" value="5"/>
</dbReference>
<dbReference type="SMART" id="SM00091">
    <property type="entry name" value="PAS"/>
    <property type="match status" value="5"/>
</dbReference>
<dbReference type="SUPFAM" id="SSF55781">
    <property type="entry name" value="GAF domain-like"/>
    <property type="match status" value="1"/>
</dbReference>
<sequence>MPQSAVDSGMADFVLTAAQIPGKLIELGGITQAIRQEALHGHAPPEVPFDMGPDPQQTLDDVLALLHARTGHDFRQYRRPTLLRRLERRLQVRALRNLPGYRDLLQQDASESEALLKDLLIGVTQFFRDREAFAALAQTVLPQILHGKGPGDTVRVWAAACSTGEEAYSLAMLLKDQTDAMTRPPQVQVFASDIDAHAIRTARAGLYPASIAQDVPQERLQRYFTMENGGYKVRKALRDHVLFAEHNLLHDPAFSGLNLITCRNFLIYLNREMHRHVLGTFHFALHPGGYLMLGIAETAEDASHLFAPVNTAQRLYQAKPVSRAASLSSAIPVRQVQRAAPAEHDEVPATARRSRLFSFAEIHLHKAAEQAPPSILVNGNSEIVHISERASHFLHHVGGEPTRDLAALVAPELRLELRTALFQSQKSGLRVSTGPVRYEQGGEHRAVEMTVLPFQDEHAEGLLMLVIFSEVADLPAVTAPVDGSDQSLQEQLDEELRQTRRKLQETMDQAEQSSAALRTTIEELQTAIAELRSANEELESGNEELRSANEELRTVNTELKRRLESLSKDHDDLNNLIASSDVATLFLDREMRIVRYTPRIAELFNLIPADVGRPLQHLAGRLDNARLAEESFRVFETLQPQEQEVRSNDGRDYIVRVHPYRTTEDRIAGAVMSFFDITSRRTVEKALQESERRLALAFAALPIGICTVDTAGNMVILNEVMRRFLPTGKIPSRDPERMARWRGRDAACMPVQPDDFPGARALCGENVLPGMQMLYLDDDGNEIWTEVRSQPLRDSEGRITGALVVVVDIDRMKRSEELAQQRARHQTFLLSLSVALRAEFNADAVANRALPMLFDEMRLDRCCIISYRLDEDSADVTHQAGIDCVPPLPGTFCLSDYPQAFRGAPGRTLVIEDAFERPGLSEAERGNIIKLGVRAFVAATLRNGENKPVWSMVAISAAPRRWTPAEVALVEEVAERTWAAVERSRAEETASRAERRAESILEHMGDAHCVLDRDFRIVGVNAAAERLLSTRRTMLLKRSHWDAFPASVDAPIGHALRRVVAEGIEQHITHHYTGEGYDFHLEVDAYPTDEGGVALFWRNITERVRAELALRTSEEKYRALFDEMDEAYAVVEVMADAAGRWTDFLFLEVNPAFMRHTGMPYPVGRTATQLLGTPNPRWAELYGRAATTGESIRLEQGELALGRVFDLNIFRLGGEGSRRVAVLFTDITERKHAEAALQDSEERYRTLFEMMAQGYCELELLRDAGGRAVDLHYLEFNPAFERIFGLPVAQVCGRKASEVFPGLEPWWLETYDRIAQAGKPDRVEHEMASLGRWFEVQVYPRGGDRLALLYDDITARKKAQK</sequence>
<dbReference type="InterPro" id="IPR029063">
    <property type="entry name" value="SAM-dependent_MTases_sf"/>
</dbReference>
<name>A0A254TBR8_9BURK</name>
<dbReference type="Gene3D" id="3.30.450.40">
    <property type="match status" value="1"/>
</dbReference>
<keyword evidence="1" id="KW-0175">Coiled coil</keyword>
<evidence type="ECO:0008006" key="6">
    <source>
        <dbReference type="Google" id="ProtNLM"/>
    </source>
</evidence>
<dbReference type="Pfam" id="PF13426">
    <property type="entry name" value="PAS_9"/>
    <property type="match status" value="1"/>
</dbReference>
<reference evidence="4 5" key="1">
    <citation type="submission" date="2016-02" db="EMBL/GenBank/DDBJ databases">
        <authorList>
            <person name="Wen L."/>
            <person name="He K."/>
            <person name="Yang H."/>
        </authorList>
    </citation>
    <scope>NUCLEOTIDE SEQUENCE [LARGE SCALE GENOMIC DNA]</scope>
    <source>
        <strain evidence="4 5">TSA40</strain>
    </source>
</reference>
<dbReference type="InterPro" id="IPR022642">
    <property type="entry name" value="CheR_C"/>
</dbReference>